<gene>
    <name evidence="1" type="ORF">HLY00_4315</name>
</gene>
<accession>A0A850PUM9</accession>
<evidence type="ECO:0000313" key="1">
    <source>
        <dbReference type="EMBL" id="NVN52607.1"/>
    </source>
</evidence>
<evidence type="ECO:0000313" key="2">
    <source>
        <dbReference type="Proteomes" id="UP000570517"/>
    </source>
</evidence>
<protein>
    <recommendedName>
        <fullName evidence="3">Transposase</fullName>
    </recommendedName>
</protein>
<name>A0A850PUM9_9MYCO</name>
<dbReference type="AlphaFoldDB" id="A0A850PUM9"/>
<proteinExistence type="predicted"/>
<comment type="caution">
    <text evidence="1">The sequence shown here is derived from an EMBL/GenBank/DDBJ whole genome shotgun (WGS) entry which is preliminary data.</text>
</comment>
<keyword evidence="2" id="KW-1185">Reference proteome</keyword>
<reference evidence="1 2" key="1">
    <citation type="submission" date="2020-05" db="EMBL/GenBank/DDBJ databases">
        <title>Draft genome sequence of Mycobacterium hippocampi DL, isolated from European seabass, Dicentrarchus labrax, reared in fish farms.</title>
        <authorList>
            <person name="Stathopoulou P."/>
            <person name="Asimakis E."/>
            <person name="Tzokas K."/>
            <person name="Batargias C."/>
            <person name="Tsiamis G."/>
        </authorList>
    </citation>
    <scope>NUCLEOTIDE SEQUENCE [LARGE SCALE GENOMIC DNA]</scope>
    <source>
        <strain evidence="1 2">DL</strain>
    </source>
</reference>
<organism evidence="1 2">
    <name type="scientific">Mycolicibacterium hippocampi</name>
    <dbReference type="NCBI Taxonomy" id="659824"/>
    <lineage>
        <taxon>Bacteria</taxon>
        <taxon>Bacillati</taxon>
        <taxon>Actinomycetota</taxon>
        <taxon>Actinomycetes</taxon>
        <taxon>Mycobacteriales</taxon>
        <taxon>Mycobacteriaceae</taxon>
        <taxon>Mycolicibacterium</taxon>
    </lineage>
</organism>
<dbReference type="EMBL" id="JABFYL010000045">
    <property type="protein sequence ID" value="NVN52607.1"/>
    <property type="molecule type" value="Genomic_DNA"/>
</dbReference>
<evidence type="ECO:0008006" key="3">
    <source>
        <dbReference type="Google" id="ProtNLM"/>
    </source>
</evidence>
<sequence length="83" mass="9380">MPQDPDSVQRKHVDWLWLYHIGVHQGAVGHRPELSELGLAEVRRICGRMWVYSRANSDPDFQPNVRAASGVRRAHLVGASLKP</sequence>
<dbReference type="Proteomes" id="UP000570517">
    <property type="component" value="Unassembled WGS sequence"/>
</dbReference>